<dbReference type="Proteomes" id="UP000014500">
    <property type="component" value="Unassembled WGS sequence"/>
</dbReference>
<evidence type="ECO:0000256" key="13">
    <source>
        <dbReference type="ARBA" id="ARBA00022989"/>
    </source>
</evidence>
<evidence type="ECO:0000256" key="11">
    <source>
        <dbReference type="ARBA" id="ARBA00022898"/>
    </source>
</evidence>
<accession>T1JAM9</accession>
<keyword evidence="21" id="KW-1185">Reference proteome</keyword>
<keyword evidence="10" id="KW-0256">Endoplasmic reticulum</keyword>
<dbReference type="PANTHER" id="PTHR13693">
    <property type="entry name" value="CLASS II AMINOTRANSFERASE/8-AMINO-7-OXONONANOATE SYNTHASE"/>
    <property type="match status" value="1"/>
</dbReference>
<dbReference type="Pfam" id="PF00155">
    <property type="entry name" value="Aminotran_1_2"/>
    <property type="match status" value="1"/>
</dbReference>
<evidence type="ECO:0000256" key="15">
    <source>
        <dbReference type="ARBA" id="ARBA00023136"/>
    </source>
</evidence>
<name>T1JAM9_STRMM</name>
<evidence type="ECO:0000259" key="19">
    <source>
        <dbReference type="Pfam" id="PF00155"/>
    </source>
</evidence>
<dbReference type="EC" id="2.3.1.50" evidence="7"/>
<keyword evidence="15" id="KW-0472">Membrane</keyword>
<keyword evidence="11 18" id="KW-0663">Pyridoxal phosphate</keyword>
<evidence type="ECO:0000256" key="10">
    <source>
        <dbReference type="ARBA" id="ARBA00022824"/>
    </source>
</evidence>
<evidence type="ECO:0000256" key="6">
    <source>
        <dbReference type="ARBA" id="ARBA00008392"/>
    </source>
</evidence>
<dbReference type="Gene3D" id="3.40.640.10">
    <property type="entry name" value="Type I PLP-dependent aspartate aminotransferase-like (Major domain)"/>
    <property type="match status" value="1"/>
</dbReference>
<proteinExistence type="inferred from homology"/>
<dbReference type="OMA" id="QPRANGC"/>
<comment type="similarity">
    <text evidence="6 18">Belongs to the class-II pyridoxal-phosphate-dependent aminotransferase family.</text>
</comment>
<dbReference type="AlphaFoldDB" id="T1JAM9"/>
<dbReference type="GO" id="GO:0005783">
    <property type="term" value="C:endoplasmic reticulum"/>
    <property type="evidence" value="ECO:0007669"/>
    <property type="project" value="UniProtKB-SubCell"/>
</dbReference>
<keyword evidence="13" id="KW-1133">Transmembrane helix</keyword>
<dbReference type="Gene3D" id="3.90.1150.10">
    <property type="entry name" value="Aspartate Aminotransferase, domain 1"/>
    <property type="match status" value="1"/>
</dbReference>
<protein>
    <recommendedName>
        <fullName evidence="7">serine C-palmitoyltransferase</fullName>
        <ecNumber evidence="7">2.3.1.50</ecNumber>
    </recommendedName>
</protein>
<evidence type="ECO:0000256" key="14">
    <source>
        <dbReference type="ARBA" id="ARBA00023098"/>
    </source>
</evidence>
<dbReference type="InterPro" id="IPR015422">
    <property type="entry name" value="PyrdxlP-dep_Trfase_small"/>
</dbReference>
<dbReference type="InterPro" id="IPR050087">
    <property type="entry name" value="AON_synthase_class-II"/>
</dbReference>
<feature type="domain" description="Aminotransferase class I/classII large" evidence="19">
    <location>
        <begin position="129"/>
        <end position="488"/>
    </location>
</feature>
<keyword evidence="9" id="KW-0812">Transmembrane</keyword>
<evidence type="ECO:0000256" key="2">
    <source>
        <dbReference type="ARBA" id="ARBA00004240"/>
    </source>
</evidence>
<evidence type="ECO:0000313" key="21">
    <source>
        <dbReference type="Proteomes" id="UP000014500"/>
    </source>
</evidence>
<evidence type="ECO:0000256" key="17">
    <source>
        <dbReference type="ARBA" id="ARBA00048528"/>
    </source>
</evidence>
<evidence type="ECO:0000256" key="9">
    <source>
        <dbReference type="ARBA" id="ARBA00022692"/>
    </source>
</evidence>
<evidence type="ECO:0000256" key="4">
    <source>
        <dbReference type="ARBA" id="ARBA00004760"/>
    </source>
</evidence>
<keyword evidence="14" id="KW-0443">Lipid metabolism</keyword>
<comment type="pathway">
    <text evidence="4">Lipid metabolism; sphingolipid metabolism.</text>
</comment>
<dbReference type="FunFam" id="3.40.640.10:FF:000047">
    <property type="entry name" value="serine palmitoyltransferase 2 isoform X1"/>
    <property type="match status" value="1"/>
</dbReference>
<evidence type="ECO:0000256" key="8">
    <source>
        <dbReference type="ARBA" id="ARBA00022679"/>
    </source>
</evidence>
<keyword evidence="12" id="KW-0746">Sphingolipid metabolism</keyword>
<evidence type="ECO:0000256" key="16">
    <source>
        <dbReference type="ARBA" id="ARBA00023315"/>
    </source>
</evidence>
<dbReference type="GO" id="GO:0004758">
    <property type="term" value="F:serine C-palmitoyltransferase activity"/>
    <property type="evidence" value="ECO:0007669"/>
    <property type="project" value="UniProtKB-EC"/>
</dbReference>
<evidence type="ECO:0000313" key="20">
    <source>
        <dbReference type="EnsemblMetazoa" id="SMAR010798-PA"/>
    </source>
</evidence>
<dbReference type="EnsemblMetazoa" id="SMAR010798-RA">
    <property type="protein sequence ID" value="SMAR010798-PA"/>
    <property type="gene ID" value="SMAR010798"/>
</dbReference>
<dbReference type="PROSITE" id="PS00599">
    <property type="entry name" value="AA_TRANSFER_CLASS_2"/>
    <property type="match status" value="1"/>
</dbReference>
<comment type="cofactor">
    <cofactor evidence="1 18">
        <name>pyridoxal 5'-phosphate</name>
        <dbReference type="ChEBI" id="CHEBI:597326"/>
    </cofactor>
</comment>
<evidence type="ECO:0000256" key="5">
    <source>
        <dbReference type="ARBA" id="ARBA00004991"/>
    </source>
</evidence>
<dbReference type="GO" id="GO:0016020">
    <property type="term" value="C:membrane"/>
    <property type="evidence" value="ECO:0007669"/>
    <property type="project" value="UniProtKB-SubCell"/>
</dbReference>
<dbReference type="STRING" id="126957.T1JAM9"/>
<comment type="catalytic activity">
    <reaction evidence="17">
        <text>L-serine + hexadecanoyl-CoA + H(+) = 3-oxosphinganine + CO2 + CoA</text>
        <dbReference type="Rhea" id="RHEA:14761"/>
        <dbReference type="ChEBI" id="CHEBI:15378"/>
        <dbReference type="ChEBI" id="CHEBI:16526"/>
        <dbReference type="ChEBI" id="CHEBI:33384"/>
        <dbReference type="ChEBI" id="CHEBI:57287"/>
        <dbReference type="ChEBI" id="CHEBI:57379"/>
        <dbReference type="ChEBI" id="CHEBI:58299"/>
        <dbReference type="EC" id="2.3.1.50"/>
    </reaction>
</comment>
<comment type="pathway">
    <text evidence="5">Sphingolipid metabolism.</text>
</comment>
<sequence>WFRGFPENKVYVKENARKPLPAEDHQQPSLLVAICTYLNYAVLVLFGYLRDFLIRCNLETVHSAVEIGHEGFVPLYQSFESFYTRNVYRRVRDGWNKPICSVPGVEVTLMDRKTSDYGWNFSFTGTQTRMLNMASYNYLGFAQNCGPCVDAVEKAVDRYSVGVCSSPQELGTLDIQLKLNELTARFMGVEDSITFGMGFATNSTCIPSLVGKDCLILSDELNHASLILGCRLSGATTRLFKHNDMANLEMKLRSSIVDGEPRSHRPWKKILIIVEGIYSMEGSIVQLSRLIHLKKKYKAYLYVDEAHSIGSLGQHGRGVVDYYNCNPNDVDVLMGTFSKSFGASGGYIAGKKELIEHIRRHSHAMFYASSMSAPVAQQIISSMKIIMGQDGTEEGARRIKQLAENTFYFRRRLKEMGFIICGNDSSPVVPLLIYMPSKMAAFIRLLSEYGIAVVGVGFPATPIMLARARFCLSALHTRHMLDKVLQALDEMGERMNIKYSRLPRKSGA</sequence>
<evidence type="ECO:0000256" key="18">
    <source>
        <dbReference type="RuleBase" id="RU003693"/>
    </source>
</evidence>
<dbReference type="eggNOG" id="KOG1357">
    <property type="taxonomic scope" value="Eukaryota"/>
</dbReference>
<dbReference type="InterPro" id="IPR004839">
    <property type="entry name" value="Aminotransferase_I/II_large"/>
</dbReference>
<evidence type="ECO:0000256" key="3">
    <source>
        <dbReference type="ARBA" id="ARBA00004370"/>
    </source>
</evidence>
<dbReference type="GO" id="GO:0046513">
    <property type="term" value="P:ceramide biosynthetic process"/>
    <property type="evidence" value="ECO:0007669"/>
    <property type="project" value="TreeGrafter"/>
</dbReference>
<organism evidence="20 21">
    <name type="scientific">Strigamia maritima</name>
    <name type="common">European centipede</name>
    <name type="synonym">Geophilus maritimus</name>
    <dbReference type="NCBI Taxonomy" id="126957"/>
    <lineage>
        <taxon>Eukaryota</taxon>
        <taxon>Metazoa</taxon>
        <taxon>Ecdysozoa</taxon>
        <taxon>Arthropoda</taxon>
        <taxon>Myriapoda</taxon>
        <taxon>Chilopoda</taxon>
        <taxon>Pleurostigmophora</taxon>
        <taxon>Geophilomorpha</taxon>
        <taxon>Linotaeniidae</taxon>
        <taxon>Strigamia</taxon>
    </lineage>
</organism>
<dbReference type="GO" id="GO:0046512">
    <property type="term" value="P:sphingosine biosynthetic process"/>
    <property type="evidence" value="ECO:0007669"/>
    <property type="project" value="TreeGrafter"/>
</dbReference>
<dbReference type="HOGENOM" id="CLU_015846_7_1_1"/>
<dbReference type="EMBL" id="JH432001">
    <property type="status" value="NOT_ANNOTATED_CDS"/>
    <property type="molecule type" value="Genomic_DNA"/>
</dbReference>
<comment type="subcellular location">
    <subcellularLocation>
        <location evidence="2">Endoplasmic reticulum</location>
    </subcellularLocation>
    <subcellularLocation>
        <location evidence="3">Membrane</location>
    </subcellularLocation>
</comment>
<evidence type="ECO:0000256" key="1">
    <source>
        <dbReference type="ARBA" id="ARBA00001933"/>
    </source>
</evidence>
<evidence type="ECO:0000256" key="7">
    <source>
        <dbReference type="ARBA" id="ARBA00013220"/>
    </source>
</evidence>
<dbReference type="InterPro" id="IPR015421">
    <property type="entry name" value="PyrdxlP-dep_Trfase_major"/>
</dbReference>
<dbReference type="SUPFAM" id="SSF53383">
    <property type="entry name" value="PLP-dependent transferases"/>
    <property type="match status" value="1"/>
</dbReference>
<reference evidence="20" key="2">
    <citation type="submission" date="2015-02" db="UniProtKB">
        <authorList>
            <consortium name="EnsemblMetazoa"/>
        </authorList>
    </citation>
    <scope>IDENTIFICATION</scope>
</reference>
<dbReference type="InterPro" id="IPR001917">
    <property type="entry name" value="Aminotrans_II_pyridoxalP_BS"/>
</dbReference>
<keyword evidence="16" id="KW-0012">Acyltransferase</keyword>
<evidence type="ECO:0000256" key="12">
    <source>
        <dbReference type="ARBA" id="ARBA00022919"/>
    </source>
</evidence>
<reference evidence="21" key="1">
    <citation type="submission" date="2011-05" db="EMBL/GenBank/DDBJ databases">
        <authorList>
            <person name="Richards S.R."/>
            <person name="Qu J."/>
            <person name="Jiang H."/>
            <person name="Jhangiani S.N."/>
            <person name="Agravi P."/>
            <person name="Goodspeed R."/>
            <person name="Gross S."/>
            <person name="Mandapat C."/>
            <person name="Jackson L."/>
            <person name="Mathew T."/>
            <person name="Pu L."/>
            <person name="Thornton R."/>
            <person name="Saada N."/>
            <person name="Wilczek-Boney K.B."/>
            <person name="Lee S."/>
            <person name="Kovar C."/>
            <person name="Wu Y."/>
            <person name="Scherer S.E."/>
            <person name="Worley K.C."/>
            <person name="Muzny D.M."/>
            <person name="Gibbs R."/>
        </authorList>
    </citation>
    <scope>NUCLEOTIDE SEQUENCE</scope>
    <source>
        <strain evidence="21">Brora</strain>
    </source>
</reference>
<dbReference type="PhylomeDB" id="T1JAM9"/>
<dbReference type="PANTHER" id="PTHR13693:SF3">
    <property type="entry name" value="LD36009P"/>
    <property type="match status" value="1"/>
</dbReference>
<keyword evidence="8" id="KW-0808">Transferase</keyword>
<dbReference type="GO" id="GO:0030170">
    <property type="term" value="F:pyridoxal phosphate binding"/>
    <property type="evidence" value="ECO:0007669"/>
    <property type="project" value="InterPro"/>
</dbReference>
<dbReference type="InterPro" id="IPR015424">
    <property type="entry name" value="PyrdxlP-dep_Trfase"/>
</dbReference>
<dbReference type="GO" id="GO:0017059">
    <property type="term" value="C:serine palmitoyltransferase complex"/>
    <property type="evidence" value="ECO:0007669"/>
    <property type="project" value="TreeGrafter"/>
</dbReference>
<dbReference type="CDD" id="cd06454">
    <property type="entry name" value="KBL_like"/>
    <property type="match status" value="1"/>
</dbReference>